<reference evidence="1" key="1">
    <citation type="submission" date="2013-07" db="EMBL/GenBank/DDBJ databases">
        <title>The genome of Eucalyptus grandis.</title>
        <authorList>
            <person name="Schmutz J."/>
            <person name="Hayes R."/>
            <person name="Myburg A."/>
            <person name="Tuskan G."/>
            <person name="Grattapaglia D."/>
            <person name="Rokhsar D.S."/>
        </authorList>
    </citation>
    <scope>NUCLEOTIDE SEQUENCE</scope>
    <source>
        <tissue evidence="1">Leaf extractions</tissue>
    </source>
</reference>
<evidence type="ECO:0000313" key="1">
    <source>
        <dbReference type="EMBL" id="KCW63824.1"/>
    </source>
</evidence>
<sequence>MGKCVINVFFVRSPEFWGWPRLANDHQAAILNLTKCVFRRPSWPTVWSICFIGQPCTEMSHFCHDGVCGLVWLENCAVAMAGTN</sequence>
<gene>
    <name evidence="1" type="ORF">EUGRSUZ_G01499</name>
</gene>
<organism evidence="1">
    <name type="scientific">Eucalyptus grandis</name>
    <name type="common">Flooded gum</name>
    <dbReference type="NCBI Taxonomy" id="71139"/>
    <lineage>
        <taxon>Eukaryota</taxon>
        <taxon>Viridiplantae</taxon>
        <taxon>Streptophyta</taxon>
        <taxon>Embryophyta</taxon>
        <taxon>Tracheophyta</taxon>
        <taxon>Spermatophyta</taxon>
        <taxon>Magnoliopsida</taxon>
        <taxon>eudicotyledons</taxon>
        <taxon>Gunneridae</taxon>
        <taxon>Pentapetalae</taxon>
        <taxon>rosids</taxon>
        <taxon>malvids</taxon>
        <taxon>Myrtales</taxon>
        <taxon>Myrtaceae</taxon>
        <taxon>Myrtoideae</taxon>
        <taxon>Eucalypteae</taxon>
        <taxon>Eucalyptus</taxon>
    </lineage>
</organism>
<name>A0A059BCP7_EUCGR</name>
<dbReference type="EMBL" id="KK198759">
    <property type="protein sequence ID" value="KCW63824.1"/>
    <property type="molecule type" value="Genomic_DNA"/>
</dbReference>
<dbReference type="Gramene" id="KCW63824">
    <property type="protein sequence ID" value="KCW63824"/>
    <property type="gene ID" value="EUGRSUZ_G01499"/>
</dbReference>
<dbReference type="InParanoid" id="A0A059BCP7"/>
<proteinExistence type="predicted"/>
<protein>
    <submittedName>
        <fullName evidence="1">Uncharacterized protein</fullName>
    </submittedName>
</protein>
<dbReference type="AlphaFoldDB" id="A0A059BCP7"/>
<accession>A0A059BCP7</accession>